<dbReference type="STRING" id="753702.SAMN04488102_10682"/>
<dbReference type="InterPro" id="IPR012902">
    <property type="entry name" value="N_methyl_site"/>
</dbReference>
<accession>A0A1I1IY68</accession>
<keyword evidence="2" id="KW-0178">Competence</keyword>
<evidence type="ECO:0000313" key="5">
    <source>
        <dbReference type="Proteomes" id="UP000199612"/>
    </source>
</evidence>
<dbReference type="GO" id="GO:0030420">
    <property type="term" value="P:establishment of competence for transformation"/>
    <property type="evidence" value="ECO:0007669"/>
    <property type="project" value="UniProtKB-KW"/>
</dbReference>
<comment type="subcellular location">
    <subcellularLocation>
        <location evidence="1">Cell surface</location>
    </subcellularLocation>
</comment>
<dbReference type="Proteomes" id="UP000199612">
    <property type="component" value="Unassembled WGS sequence"/>
</dbReference>
<name>A0A1I1IY68_9LACT</name>
<dbReference type="PROSITE" id="PS00409">
    <property type="entry name" value="PROKAR_NTER_METHYL"/>
    <property type="match status" value="1"/>
</dbReference>
<reference evidence="5" key="1">
    <citation type="submission" date="2016-10" db="EMBL/GenBank/DDBJ databases">
        <authorList>
            <person name="Varghese N."/>
            <person name="Submissions S."/>
        </authorList>
    </citation>
    <scope>NUCLEOTIDE SEQUENCE [LARGE SCALE GENOMIC DNA]</scope>
    <source>
        <strain evidence="5">DSM 23664</strain>
    </source>
</reference>
<dbReference type="AlphaFoldDB" id="A0A1I1IY68"/>
<keyword evidence="3" id="KW-0812">Transmembrane</keyword>
<evidence type="ECO:0008006" key="6">
    <source>
        <dbReference type="Google" id="ProtNLM"/>
    </source>
</evidence>
<evidence type="ECO:0000313" key="4">
    <source>
        <dbReference type="EMBL" id="SFC41186.1"/>
    </source>
</evidence>
<dbReference type="GO" id="GO:0009986">
    <property type="term" value="C:cell surface"/>
    <property type="evidence" value="ECO:0007669"/>
    <property type="project" value="UniProtKB-SubCell"/>
</dbReference>
<sequence>MKRTGIIEKLKRDETGVTLVELLAGIAILSIVVTAFLAFFIQAANTNKQTNEMNEATFLAQEEMEFMTHYSTGNYSEEEVIGLFDDINGKYLRQFSSDGYEIKTELVEPSDESSLYKIVVEVTGGGKDRAKMETRLPFEKTTD</sequence>
<dbReference type="OrthoDB" id="2165314at2"/>
<evidence type="ECO:0000256" key="3">
    <source>
        <dbReference type="SAM" id="Phobius"/>
    </source>
</evidence>
<dbReference type="Pfam" id="PF07963">
    <property type="entry name" value="N_methyl"/>
    <property type="match status" value="1"/>
</dbReference>
<evidence type="ECO:0000256" key="1">
    <source>
        <dbReference type="ARBA" id="ARBA00004241"/>
    </source>
</evidence>
<dbReference type="Gene3D" id="3.30.700.10">
    <property type="entry name" value="Glycoprotein, Type 4 Pilin"/>
    <property type="match status" value="1"/>
</dbReference>
<keyword evidence="5" id="KW-1185">Reference proteome</keyword>
<proteinExistence type="predicted"/>
<evidence type="ECO:0000256" key="2">
    <source>
        <dbReference type="ARBA" id="ARBA00023287"/>
    </source>
</evidence>
<dbReference type="EMBL" id="FOLT01000006">
    <property type="protein sequence ID" value="SFC41186.1"/>
    <property type="molecule type" value="Genomic_DNA"/>
</dbReference>
<dbReference type="RefSeq" id="WP_091530114.1">
    <property type="nucleotide sequence ID" value="NZ_FOLT01000006.1"/>
</dbReference>
<organism evidence="4 5">
    <name type="scientific">Alkalibacterium subtropicum</name>
    <dbReference type="NCBI Taxonomy" id="753702"/>
    <lineage>
        <taxon>Bacteria</taxon>
        <taxon>Bacillati</taxon>
        <taxon>Bacillota</taxon>
        <taxon>Bacilli</taxon>
        <taxon>Lactobacillales</taxon>
        <taxon>Carnobacteriaceae</taxon>
        <taxon>Alkalibacterium</taxon>
    </lineage>
</organism>
<protein>
    <recommendedName>
        <fullName evidence="6">Prepilin-type N-terminal cleavage/methylation domain-containing protein</fullName>
    </recommendedName>
</protein>
<keyword evidence="3" id="KW-1133">Transmembrane helix</keyword>
<keyword evidence="3" id="KW-0472">Membrane</keyword>
<gene>
    <name evidence="4" type="ORF">SAMN04488102_10682</name>
</gene>
<feature type="transmembrane region" description="Helical" evidence="3">
    <location>
        <begin position="20"/>
        <end position="41"/>
    </location>
</feature>